<dbReference type="Proteomes" id="UP000253779">
    <property type="component" value="Chromosome"/>
</dbReference>
<dbReference type="InterPro" id="IPR010982">
    <property type="entry name" value="Lambda_DNA-bd_dom_sf"/>
</dbReference>
<evidence type="ECO:0000313" key="4">
    <source>
        <dbReference type="Proteomes" id="UP000253779"/>
    </source>
</evidence>
<organism evidence="3 4">
    <name type="scientific">Streptomyces cavourensis</name>
    <dbReference type="NCBI Taxonomy" id="67258"/>
    <lineage>
        <taxon>Bacteria</taxon>
        <taxon>Bacillati</taxon>
        <taxon>Actinomycetota</taxon>
        <taxon>Actinomycetes</taxon>
        <taxon>Kitasatosporales</taxon>
        <taxon>Streptomycetaceae</taxon>
        <taxon>Streptomyces</taxon>
    </lineage>
</organism>
<dbReference type="CDD" id="cd00093">
    <property type="entry name" value="HTH_XRE"/>
    <property type="match status" value="1"/>
</dbReference>
<accession>A0AAD0VFF5</accession>
<dbReference type="Gene3D" id="1.25.40.10">
    <property type="entry name" value="Tetratricopeptide repeat domain"/>
    <property type="match status" value="1"/>
</dbReference>
<evidence type="ECO:0000259" key="2">
    <source>
        <dbReference type="PROSITE" id="PS50943"/>
    </source>
</evidence>
<evidence type="ECO:0000256" key="1">
    <source>
        <dbReference type="SAM" id="MobiDB-lite"/>
    </source>
</evidence>
<dbReference type="RefSeq" id="WP_114932060.1">
    <property type="nucleotide sequence ID" value="NZ_CP030930.1"/>
</dbReference>
<name>A0AAD0VFF5_9ACTN</name>
<reference evidence="3 4" key="1">
    <citation type="submission" date="2018-07" db="EMBL/GenBank/DDBJ databases">
        <title>Complete genome sequence of soil actinomycete Streptomyces cavourensis tj430.</title>
        <authorList>
            <person name="Wang P."/>
            <person name="Huang Y."/>
        </authorList>
    </citation>
    <scope>NUCLEOTIDE SEQUENCE [LARGE SCALE GENOMIC DNA]</scope>
    <source>
        <strain evidence="3 4">TJ430</strain>
    </source>
</reference>
<dbReference type="SMART" id="SM00530">
    <property type="entry name" value="HTH_XRE"/>
    <property type="match status" value="1"/>
</dbReference>
<dbReference type="Gene3D" id="1.10.260.40">
    <property type="entry name" value="lambda repressor-like DNA-binding domains"/>
    <property type="match status" value="1"/>
</dbReference>
<dbReference type="GO" id="GO:0003677">
    <property type="term" value="F:DNA binding"/>
    <property type="evidence" value="ECO:0007669"/>
    <property type="project" value="InterPro"/>
</dbReference>
<dbReference type="PROSITE" id="PS50943">
    <property type="entry name" value="HTH_CROC1"/>
    <property type="match status" value="1"/>
</dbReference>
<dbReference type="SUPFAM" id="SSF47413">
    <property type="entry name" value="lambda repressor-like DNA-binding domains"/>
    <property type="match status" value="1"/>
</dbReference>
<feature type="domain" description="HTH cro/C1-type" evidence="2">
    <location>
        <begin position="3"/>
        <end position="57"/>
    </location>
</feature>
<sequence length="417" mass="45204">MGLAERRRALGYSQEKLAQLLGVDRTTVGRWENGRVHPQPPQRRGLADALEVSHEELNALLGLRRGAARESVGHQPREPPNAGDPDDMIRRAFLRILTVSGALTALPAAEAEALTEGVRSGVPADFARMNSHLWQVYQLSRCKGAVYPVVRDQLATLNEALAVHRGSVEPLLHAAADLFQLAGEVAFDAGRYSDAAASYALAASVGRDARAYDLWACALVRHAYVDMSEHRHHQAAQMLRAAERLATRGDQSLSTCQWVASVQAEVYADLGDLDACERAMDRAEAVLDLGADSVNGGWLRFDGARLAEERGSRYVQLGRLDLAETALEQALTQTALAPGQSYRRRGAVLTDMAAIGAKRRDPEQTVAYGKEAVSLARASDSGYLARRLRGLCDEFGPLSRDHRVAELGAEIAALSTP</sequence>
<protein>
    <submittedName>
        <fullName evidence="3">XRE family transcriptional regulator</fullName>
    </submittedName>
</protein>
<dbReference type="InterPro" id="IPR011990">
    <property type="entry name" value="TPR-like_helical_dom_sf"/>
</dbReference>
<dbReference type="Pfam" id="PF01381">
    <property type="entry name" value="HTH_3"/>
    <property type="match status" value="1"/>
</dbReference>
<dbReference type="SUPFAM" id="SSF48452">
    <property type="entry name" value="TPR-like"/>
    <property type="match status" value="1"/>
</dbReference>
<proteinExistence type="predicted"/>
<gene>
    <name evidence="3" type="ORF">DTW94_17395</name>
</gene>
<dbReference type="AlphaFoldDB" id="A0AAD0VFF5"/>
<evidence type="ECO:0000313" key="3">
    <source>
        <dbReference type="EMBL" id="AXI72847.1"/>
    </source>
</evidence>
<dbReference type="InterPro" id="IPR001387">
    <property type="entry name" value="Cro/C1-type_HTH"/>
</dbReference>
<feature type="compositionally biased region" description="Basic and acidic residues" evidence="1">
    <location>
        <begin position="68"/>
        <end position="77"/>
    </location>
</feature>
<dbReference type="EMBL" id="CP030930">
    <property type="protein sequence ID" value="AXI72847.1"/>
    <property type="molecule type" value="Genomic_DNA"/>
</dbReference>
<feature type="region of interest" description="Disordered" evidence="1">
    <location>
        <begin position="68"/>
        <end position="87"/>
    </location>
</feature>